<dbReference type="Gene3D" id="3.20.20.370">
    <property type="entry name" value="Glycoside hydrolase/deacetylase"/>
    <property type="match status" value="1"/>
</dbReference>
<sequence length="243" mass="27633">MIQTQPTRRARDRVPWVLMYHSVAHTNEDPHRITVSPARFMRQMRWLASRGLRGVSIRELRAAEEKGEAGGLVGLTFDDGYADFAVRAVPTLLRFQFTATVFVVAECIGSHNVWDDGPRKPLMTANQLRQVRGVGMEVASHGLRHVSLPDVDDDELSIELTRSRALLEDILDEPVTGFAYPYGHAGRREIEAVRAAGYEYACAIWPDEPQDHALARAYIGQRDGALRMHAKLWQHRLRWRTRV</sequence>
<evidence type="ECO:0000256" key="2">
    <source>
        <dbReference type="ARBA" id="ARBA00022729"/>
    </source>
</evidence>
<dbReference type="CDD" id="cd10918">
    <property type="entry name" value="CE4_NodB_like_5s_6s"/>
    <property type="match status" value="1"/>
</dbReference>
<evidence type="ECO:0000313" key="5">
    <source>
        <dbReference type="Proteomes" id="UP001165124"/>
    </source>
</evidence>
<dbReference type="Pfam" id="PF01522">
    <property type="entry name" value="Polysacc_deac_1"/>
    <property type="match status" value="1"/>
</dbReference>
<gene>
    <name evidence="4" type="ORF">Arub01_02350</name>
</gene>
<dbReference type="InterPro" id="IPR002509">
    <property type="entry name" value="NODB_dom"/>
</dbReference>
<dbReference type="SUPFAM" id="SSF88713">
    <property type="entry name" value="Glycoside hydrolase/deacetylase"/>
    <property type="match status" value="1"/>
</dbReference>
<dbReference type="Proteomes" id="UP001165124">
    <property type="component" value="Unassembled WGS sequence"/>
</dbReference>
<protein>
    <submittedName>
        <fullName evidence="4">Polysaccharide deacetylase</fullName>
    </submittedName>
</protein>
<dbReference type="InterPro" id="IPR051398">
    <property type="entry name" value="Polysacch_Deacetylase"/>
</dbReference>
<dbReference type="GO" id="GO:0005576">
    <property type="term" value="C:extracellular region"/>
    <property type="evidence" value="ECO:0007669"/>
    <property type="project" value="UniProtKB-SubCell"/>
</dbReference>
<dbReference type="AlphaFoldDB" id="A0A9W6PRN9"/>
<name>A0A9W6PRN9_9ACTN</name>
<dbReference type="PANTHER" id="PTHR34216:SF3">
    <property type="entry name" value="POLY-BETA-1,6-N-ACETYL-D-GLUCOSAMINE N-DEACETYLASE"/>
    <property type="match status" value="1"/>
</dbReference>
<keyword evidence="5" id="KW-1185">Reference proteome</keyword>
<comment type="subcellular location">
    <subcellularLocation>
        <location evidence="1">Secreted</location>
    </subcellularLocation>
</comment>
<dbReference type="GO" id="GO:0016810">
    <property type="term" value="F:hydrolase activity, acting on carbon-nitrogen (but not peptide) bonds"/>
    <property type="evidence" value="ECO:0007669"/>
    <property type="project" value="InterPro"/>
</dbReference>
<organism evidence="4 5">
    <name type="scientific">Actinomadura rubrobrunea</name>
    <dbReference type="NCBI Taxonomy" id="115335"/>
    <lineage>
        <taxon>Bacteria</taxon>
        <taxon>Bacillati</taxon>
        <taxon>Actinomycetota</taxon>
        <taxon>Actinomycetes</taxon>
        <taxon>Streptosporangiales</taxon>
        <taxon>Thermomonosporaceae</taxon>
        <taxon>Actinomadura</taxon>
    </lineage>
</organism>
<dbReference type="PROSITE" id="PS51677">
    <property type="entry name" value="NODB"/>
    <property type="match status" value="1"/>
</dbReference>
<comment type="caution">
    <text evidence="4">The sequence shown here is derived from an EMBL/GenBank/DDBJ whole genome shotgun (WGS) entry which is preliminary data.</text>
</comment>
<keyword evidence="2" id="KW-0732">Signal</keyword>
<feature type="domain" description="NodB homology" evidence="3">
    <location>
        <begin position="71"/>
        <end position="243"/>
    </location>
</feature>
<evidence type="ECO:0000259" key="3">
    <source>
        <dbReference type="PROSITE" id="PS51677"/>
    </source>
</evidence>
<dbReference type="InterPro" id="IPR011330">
    <property type="entry name" value="Glyco_hydro/deAcase_b/a-brl"/>
</dbReference>
<accession>A0A9W6PRN9</accession>
<evidence type="ECO:0000313" key="4">
    <source>
        <dbReference type="EMBL" id="GLW61991.1"/>
    </source>
</evidence>
<dbReference type="GO" id="GO:0005975">
    <property type="term" value="P:carbohydrate metabolic process"/>
    <property type="evidence" value="ECO:0007669"/>
    <property type="project" value="InterPro"/>
</dbReference>
<reference evidence="4" key="1">
    <citation type="submission" date="2023-02" db="EMBL/GenBank/DDBJ databases">
        <title>Actinomadura rubrobrunea NBRC 14622.</title>
        <authorList>
            <person name="Ichikawa N."/>
            <person name="Sato H."/>
            <person name="Tonouchi N."/>
        </authorList>
    </citation>
    <scope>NUCLEOTIDE SEQUENCE</scope>
    <source>
        <strain evidence="4">NBRC 14622</strain>
    </source>
</reference>
<evidence type="ECO:0000256" key="1">
    <source>
        <dbReference type="ARBA" id="ARBA00004613"/>
    </source>
</evidence>
<proteinExistence type="predicted"/>
<dbReference type="PANTHER" id="PTHR34216">
    <property type="match status" value="1"/>
</dbReference>
<dbReference type="EMBL" id="BSRZ01000001">
    <property type="protein sequence ID" value="GLW61991.1"/>
    <property type="molecule type" value="Genomic_DNA"/>
</dbReference>